<evidence type="ECO:0000313" key="4">
    <source>
        <dbReference type="Proteomes" id="UP001596160"/>
    </source>
</evidence>
<keyword evidence="4" id="KW-1185">Reference proteome</keyword>
<feature type="region of interest" description="Disordered" evidence="1">
    <location>
        <begin position="25"/>
        <end position="88"/>
    </location>
</feature>
<protein>
    <recommendedName>
        <fullName evidence="5">Secreted protein</fullName>
    </recommendedName>
</protein>
<gene>
    <name evidence="3" type="ORF">ACFPRH_20310</name>
</gene>
<dbReference type="Proteomes" id="UP001596160">
    <property type="component" value="Unassembled WGS sequence"/>
</dbReference>
<dbReference type="RefSeq" id="WP_344480317.1">
    <property type="nucleotide sequence ID" value="NZ_BAAASB010000014.1"/>
</dbReference>
<evidence type="ECO:0000313" key="3">
    <source>
        <dbReference type="EMBL" id="MFC5154082.1"/>
    </source>
</evidence>
<feature type="compositionally biased region" description="Low complexity" evidence="1">
    <location>
        <begin position="25"/>
        <end position="46"/>
    </location>
</feature>
<feature type="chain" id="PRO_5046478138" description="Secreted protein" evidence="2">
    <location>
        <begin position="22"/>
        <end position="236"/>
    </location>
</feature>
<feature type="signal peptide" evidence="2">
    <location>
        <begin position="1"/>
        <end position="21"/>
    </location>
</feature>
<evidence type="ECO:0008006" key="5">
    <source>
        <dbReference type="Google" id="ProtNLM"/>
    </source>
</evidence>
<organism evidence="3 4">
    <name type="scientific">Streptomyces amakusaensis</name>
    <dbReference type="NCBI Taxonomy" id="67271"/>
    <lineage>
        <taxon>Bacteria</taxon>
        <taxon>Bacillati</taxon>
        <taxon>Actinomycetota</taxon>
        <taxon>Actinomycetes</taxon>
        <taxon>Kitasatosporales</taxon>
        <taxon>Streptomycetaceae</taxon>
        <taxon>Streptomyces</taxon>
    </lineage>
</organism>
<sequence length="236" mass="24133">MPRRSTSAVLTVTALSLLALSACSTSTPSASSTAGNGPTPATTAPGRSEESRSAPVLSSEQLRSRLLTPGELGEGYVPKPQRDAGRDDVTVIGCPALEKLGGEAGAGGSLGFPRRAKTAFTYTGSRDAELSTELYSDTPTKLSTGTGRIFAAMTSCPVYQVVIGSTPVKVATQKLPAPNLGNEQWSQLLTFTTAGRDSVVKQTAVRSGTVLAVVSGSPGLVDAHIEKTLAKATPAA</sequence>
<name>A0ABW0APU5_9ACTN</name>
<evidence type="ECO:0000256" key="1">
    <source>
        <dbReference type="SAM" id="MobiDB-lite"/>
    </source>
</evidence>
<evidence type="ECO:0000256" key="2">
    <source>
        <dbReference type="SAM" id="SignalP"/>
    </source>
</evidence>
<accession>A0ABW0APU5</accession>
<dbReference type="EMBL" id="JBHSKP010000013">
    <property type="protein sequence ID" value="MFC5154082.1"/>
    <property type="molecule type" value="Genomic_DNA"/>
</dbReference>
<reference evidence="4" key="1">
    <citation type="journal article" date="2019" name="Int. J. Syst. Evol. Microbiol.">
        <title>The Global Catalogue of Microorganisms (GCM) 10K type strain sequencing project: providing services to taxonomists for standard genome sequencing and annotation.</title>
        <authorList>
            <consortium name="The Broad Institute Genomics Platform"/>
            <consortium name="The Broad Institute Genome Sequencing Center for Infectious Disease"/>
            <person name="Wu L."/>
            <person name="Ma J."/>
        </authorList>
    </citation>
    <scope>NUCLEOTIDE SEQUENCE [LARGE SCALE GENOMIC DNA]</scope>
    <source>
        <strain evidence="4">PCU 266</strain>
    </source>
</reference>
<comment type="caution">
    <text evidence="3">The sequence shown here is derived from an EMBL/GenBank/DDBJ whole genome shotgun (WGS) entry which is preliminary data.</text>
</comment>
<proteinExistence type="predicted"/>
<keyword evidence="2" id="KW-0732">Signal</keyword>
<dbReference type="PROSITE" id="PS51257">
    <property type="entry name" value="PROKAR_LIPOPROTEIN"/>
    <property type="match status" value="1"/>
</dbReference>